<evidence type="ECO:0000313" key="2">
    <source>
        <dbReference type="EMBL" id="KJK42242.1"/>
    </source>
</evidence>
<keyword evidence="1" id="KW-0812">Transmembrane</keyword>
<sequence length="66" mass="7147">MVRKRIDPTAWPRWVQGMAVVAVVALVTGLALRWQGNVTTGTVIAGCAAALLAFGLVAWRSAERRR</sequence>
<accession>A0A0F0GJZ1</accession>
<feature type="transmembrane region" description="Helical" evidence="1">
    <location>
        <begin position="12"/>
        <end position="32"/>
    </location>
</feature>
<keyword evidence="1" id="KW-1133">Transmembrane helix</keyword>
<evidence type="ECO:0000313" key="3">
    <source>
        <dbReference type="Proteomes" id="UP000033393"/>
    </source>
</evidence>
<feature type="transmembrane region" description="Helical" evidence="1">
    <location>
        <begin position="38"/>
        <end position="59"/>
    </location>
</feature>
<protein>
    <submittedName>
        <fullName evidence="2">Uncharacterized protein</fullName>
    </submittedName>
</protein>
<evidence type="ECO:0000256" key="1">
    <source>
        <dbReference type="SAM" id="Phobius"/>
    </source>
</evidence>
<comment type="caution">
    <text evidence="2">The sequence shown here is derived from an EMBL/GenBank/DDBJ whole genome shotgun (WGS) entry which is preliminary data.</text>
</comment>
<keyword evidence="1" id="KW-0472">Membrane</keyword>
<name>A0A0F0GJZ1_LENAE</name>
<gene>
    <name evidence="2" type="ORF">UK23_38030</name>
</gene>
<reference evidence="2 3" key="1">
    <citation type="submission" date="2015-02" db="EMBL/GenBank/DDBJ databases">
        <authorList>
            <person name="Ju K.-S."/>
            <person name="Doroghazi J.R."/>
            <person name="Metcalf W."/>
        </authorList>
    </citation>
    <scope>NUCLEOTIDE SEQUENCE [LARGE SCALE GENOMIC DNA]</scope>
    <source>
        <strain evidence="2 3">NRRL B-16140</strain>
    </source>
</reference>
<organism evidence="2 3">
    <name type="scientific">Lentzea aerocolonigenes</name>
    <name type="common">Lechevalieria aerocolonigenes</name>
    <name type="synonym">Saccharothrix aerocolonigenes</name>
    <dbReference type="NCBI Taxonomy" id="68170"/>
    <lineage>
        <taxon>Bacteria</taxon>
        <taxon>Bacillati</taxon>
        <taxon>Actinomycetota</taxon>
        <taxon>Actinomycetes</taxon>
        <taxon>Pseudonocardiales</taxon>
        <taxon>Pseudonocardiaceae</taxon>
        <taxon>Lentzea</taxon>
    </lineage>
</organism>
<dbReference type="AlphaFoldDB" id="A0A0F0GJZ1"/>
<proteinExistence type="predicted"/>
<dbReference type="Proteomes" id="UP000033393">
    <property type="component" value="Unassembled WGS sequence"/>
</dbReference>
<keyword evidence="3" id="KW-1185">Reference proteome</keyword>
<dbReference type="EMBL" id="JYJG01000361">
    <property type="protein sequence ID" value="KJK42242.1"/>
    <property type="molecule type" value="Genomic_DNA"/>
</dbReference>